<dbReference type="GO" id="GO:0031123">
    <property type="term" value="P:RNA 3'-end processing"/>
    <property type="evidence" value="ECO:0007669"/>
    <property type="project" value="TreeGrafter"/>
</dbReference>
<dbReference type="Gene3D" id="3.30.460.10">
    <property type="entry name" value="Beta Polymerase, domain 2"/>
    <property type="match status" value="1"/>
</dbReference>
<dbReference type="PANTHER" id="PTHR12271:SF66">
    <property type="entry name" value="TERMINAL URIDYLYLTRANSFERASE TAILOR"/>
    <property type="match status" value="1"/>
</dbReference>
<evidence type="ECO:0000313" key="3">
    <source>
        <dbReference type="EMBL" id="KAE9543029.1"/>
    </source>
</evidence>
<dbReference type="PROSITE" id="PS00028">
    <property type="entry name" value="ZINC_FINGER_C2H2_1"/>
    <property type="match status" value="1"/>
</dbReference>
<dbReference type="Gene3D" id="1.10.1410.10">
    <property type="match status" value="1"/>
</dbReference>
<dbReference type="InterPro" id="IPR043519">
    <property type="entry name" value="NT_sf"/>
</dbReference>
<keyword evidence="4" id="KW-1185">Reference proteome</keyword>
<dbReference type="AlphaFoldDB" id="A0A6G0U328"/>
<dbReference type="GO" id="GO:0050265">
    <property type="term" value="F:RNA uridylyltransferase activity"/>
    <property type="evidence" value="ECO:0007669"/>
    <property type="project" value="TreeGrafter"/>
</dbReference>
<gene>
    <name evidence="3" type="ORF">AGLY_002940</name>
</gene>
<dbReference type="Pfam" id="PF22600">
    <property type="entry name" value="MTPAP-like_central"/>
    <property type="match status" value="1"/>
</dbReference>
<dbReference type="CDD" id="cd05402">
    <property type="entry name" value="NT_PAP_TUTase"/>
    <property type="match status" value="1"/>
</dbReference>
<feature type="region of interest" description="Disordered" evidence="1">
    <location>
        <begin position="474"/>
        <end position="511"/>
    </location>
</feature>
<dbReference type="SUPFAM" id="SSF81631">
    <property type="entry name" value="PAP/OAS1 substrate-binding domain"/>
    <property type="match status" value="1"/>
</dbReference>
<dbReference type="SMART" id="SM00355">
    <property type="entry name" value="ZnF_C2H2"/>
    <property type="match status" value="5"/>
</dbReference>
<dbReference type="OrthoDB" id="407432at2759"/>
<feature type="compositionally biased region" description="Basic and acidic residues" evidence="1">
    <location>
        <begin position="502"/>
        <end position="511"/>
    </location>
</feature>
<proteinExistence type="predicted"/>
<sequence length="1129" mass="131651">MEKTMNDLEVSIKLPPLLLKTFSININKAKCIKCNLSCAPVEDDILFHLSVCNGNLIDDNIQPKFKFNCLKCYFTTDSIDQWKCHLFKLNHISINFDSGIKNYSHDCNLCKTHFYGSKSSILQHQCRPKFISLLSEVMAYVYTNYTVKDKQTMLHYCTDCFYYTYDLIITDFHIKKHSEASNNSVCNSCQITFYGSNKEEFLNHKHSFEHIILWCLNGARSVPKLSTTVIKKLPYYITKYFVISTLLEKFCCIVCNTKNILTCEYIYDHFHKCISSKEISCAENCISLLSVNCNVCNYSCSTIYENFYKCWVDHVISLNHLSKTVVEKENKQKLISYYCYVSETVYYGTYSFITKLILKTNNDIGRLLFISDLMAKVYKRVTNAHFSCNILFCCGICQNYTDKHLFDCVHKNDESKLLYCSTCLVKFNVDSDYNEHLVSSEHIILKYFKSNQIGELMILDRSMETMKIYLTNLTESDDNDDGDNDNDDTFNDEHDNDDSDNETFHETKYEDNNEVVNSMQNIKTHDPEENVISNLIEKLSAQQKKSAFNNYLRMNFELINQMPQASNVFVESLSYICDICDLVIGNRDDWIKHDKLFHKKDNDLSILYCDICHVYHVNTSSFNIDYHLMTNEHLIMKEFQEYLKKTLVKLSINNINSCNNNPNSIDNDKGSEVEIKKIHNSKVFKKNKIIHIEIKDVNTNLKRNNYCLLSKIIEEKYGKFKQITNVDNSFIILFKNMDQVKCFVEDKKKLEEQYGFTIQIIGEHKEKVLSLKTIDFFEDWGLLCDTILKDLKIMNRTLTSSKIQSSVQQLCDSIYSLDIGKNSNTVHIFGSRVYGLATDTTDIDIYLETDDTFDGEISNDNDIQVELVKTFTKRCLLKPKVFKNIEEICNARVPIVKFYHIPSKLICDVSFKSGLSVYNTKLIKLYLSMNTTVKWLVCVIVKHWALQNGLKDRHLFTSYALIWLVLFYLMTEKVVPSVMELRQKASKDDHKIIEGWDCTFGEWSCNISNDKRPKLLLGFYQFYANKKKLKEYVLSTCTGQRIKKHKFYNNFSQLSGLSKIQRTQFKTFQSKVDSSFEKCYGLVLQDPFELSFNLTKNIYKQVLTDFCDLCNQSATLLINMKGYNMFYNT</sequence>
<reference evidence="3 4" key="1">
    <citation type="submission" date="2019-08" db="EMBL/GenBank/DDBJ databases">
        <title>The genome of the soybean aphid Biotype 1, its phylome, world population structure and adaptation to the North American continent.</title>
        <authorList>
            <person name="Giordano R."/>
            <person name="Donthu R.K."/>
            <person name="Hernandez A.G."/>
            <person name="Wright C.L."/>
            <person name="Zimin A.V."/>
        </authorList>
    </citation>
    <scope>NUCLEOTIDE SEQUENCE [LARGE SCALE GENOMIC DNA]</scope>
    <source>
        <tissue evidence="3">Whole aphids</tissue>
    </source>
</reference>
<protein>
    <recommendedName>
        <fullName evidence="2">C2H2-type domain-containing protein</fullName>
    </recommendedName>
</protein>
<organism evidence="3 4">
    <name type="scientific">Aphis glycines</name>
    <name type="common">Soybean aphid</name>
    <dbReference type="NCBI Taxonomy" id="307491"/>
    <lineage>
        <taxon>Eukaryota</taxon>
        <taxon>Metazoa</taxon>
        <taxon>Ecdysozoa</taxon>
        <taxon>Arthropoda</taxon>
        <taxon>Hexapoda</taxon>
        <taxon>Insecta</taxon>
        <taxon>Pterygota</taxon>
        <taxon>Neoptera</taxon>
        <taxon>Paraneoptera</taxon>
        <taxon>Hemiptera</taxon>
        <taxon>Sternorrhyncha</taxon>
        <taxon>Aphidomorpha</taxon>
        <taxon>Aphidoidea</taxon>
        <taxon>Aphididae</taxon>
        <taxon>Aphidini</taxon>
        <taxon>Aphis</taxon>
        <taxon>Aphis</taxon>
    </lineage>
</organism>
<evidence type="ECO:0000259" key="2">
    <source>
        <dbReference type="PROSITE" id="PS00028"/>
    </source>
</evidence>
<dbReference type="InterPro" id="IPR013087">
    <property type="entry name" value="Znf_C2H2_type"/>
</dbReference>
<dbReference type="SUPFAM" id="SSF81301">
    <property type="entry name" value="Nucleotidyltransferase"/>
    <property type="match status" value="1"/>
</dbReference>
<feature type="compositionally biased region" description="Acidic residues" evidence="1">
    <location>
        <begin position="475"/>
        <end position="501"/>
    </location>
</feature>
<dbReference type="EMBL" id="VYZN01000009">
    <property type="protein sequence ID" value="KAE9543029.1"/>
    <property type="molecule type" value="Genomic_DNA"/>
</dbReference>
<feature type="domain" description="C2H2-type" evidence="2">
    <location>
        <begin position="577"/>
        <end position="598"/>
    </location>
</feature>
<dbReference type="InterPro" id="IPR054708">
    <property type="entry name" value="MTPAP-like_central"/>
</dbReference>
<dbReference type="Proteomes" id="UP000475862">
    <property type="component" value="Unassembled WGS sequence"/>
</dbReference>
<comment type="caution">
    <text evidence="3">The sequence shown here is derived from an EMBL/GenBank/DDBJ whole genome shotgun (WGS) entry which is preliminary data.</text>
</comment>
<dbReference type="PANTHER" id="PTHR12271">
    <property type="entry name" value="POLY A POLYMERASE CID PAP -RELATED"/>
    <property type="match status" value="1"/>
</dbReference>
<name>A0A6G0U328_APHGL</name>
<evidence type="ECO:0000313" key="4">
    <source>
        <dbReference type="Proteomes" id="UP000475862"/>
    </source>
</evidence>
<accession>A0A6G0U328</accession>
<evidence type="ECO:0000256" key="1">
    <source>
        <dbReference type="SAM" id="MobiDB-lite"/>
    </source>
</evidence>